<keyword evidence="9" id="KW-0732">Signal</keyword>
<name>A0A1J0RB28_9TRYP</name>
<protein>
    <submittedName>
        <fullName evidence="11">Variant surface glycoprotein 1125.4762</fullName>
    </submittedName>
</protein>
<feature type="signal peptide" evidence="9">
    <location>
        <begin position="1"/>
        <end position="18"/>
    </location>
</feature>
<evidence type="ECO:0000256" key="1">
    <source>
        <dbReference type="ARBA" id="ARBA00002523"/>
    </source>
</evidence>
<feature type="region of interest" description="Disordered" evidence="8">
    <location>
        <begin position="387"/>
        <end position="461"/>
    </location>
</feature>
<evidence type="ECO:0000256" key="8">
    <source>
        <dbReference type="SAM" id="MobiDB-lite"/>
    </source>
</evidence>
<dbReference type="Gene3D" id="3.90.150.10">
    <property type="entry name" value="Variant Surface Glycoprotein, subunit A domain 1"/>
    <property type="match status" value="1"/>
</dbReference>
<keyword evidence="5" id="KW-0472">Membrane</keyword>
<keyword evidence="7" id="KW-0449">Lipoprotein</keyword>
<dbReference type="Pfam" id="PF00913">
    <property type="entry name" value="Trypan_glycop"/>
    <property type="match status" value="1"/>
</dbReference>
<evidence type="ECO:0000256" key="7">
    <source>
        <dbReference type="ARBA" id="ARBA00023288"/>
    </source>
</evidence>
<keyword evidence="6" id="KW-0325">Glycoprotein</keyword>
<evidence type="ECO:0000256" key="5">
    <source>
        <dbReference type="ARBA" id="ARBA00023136"/>
    </source>
</evidence>
<sequence>MKLLFLALACVHYTARQAQQAAGDGLDKGAWSKFCTISEELNKVQGNAAERLQAFNTIRVKNKQTQLRLQIYATEAQDDTARTKAATLALWLSRKADAAATAGLTTASKKAINGVAAALYAKGRVDELLELMAQTKSGSHGCLVNGNSGSGDPVAKNNGKIGDTEYSLTRKTPAATYSELTILTPQGFAEEPLPTAAGSTKQTSTKACNFLTLNAAGFWKTGQQDAATIYYGGGIFSGAKSDSQLTGAKLTTLATKHDANARTWKDAATGANEIKNVNSAEYDNTSLTAEADNDLKAAVAYIALNKETKAEGETTPQLDQLFSKPLNTAISKFIEEVEAHEITSGALEMKAATPLGKINDVQKLTALLLRATIASTKEKIDLATELKNRATSQQKKSTDEKEKECNTKGRDKQEECEKLESQGCVFNKDGKDGEKCTLSEAGKNKQQENKQKQKEQSKLGV</sequence>
<dbReference type="GO" id="GO:0042783">
    <property type="term" value="P:symbiont-mediated evasion of host immune response"/>
    <property type="evidence" value="ECO:0007669"/>
    <property type="project" value="InterPro"/>
</dbReference>
<dbReference type="Gene3D" id="1.10.470.10">
    <property type="entry name" value="Variant Surface Glycoprotein, subunit A, domain 2"/>
    <property type="match status" value="1"/>
</dbReference>
<feature type="compositionally biased region" description="Basic and acidic residues" evidence="8">
    <location>
        <begin position="396"/>
        <end position="420"/>
    </location>
</feature>
<dbReference type="GO" id="GO:0005886">
    <property type="term" value="C:plasma membrane"/>
    <property type="evidence" value="ECO:0007669"/>
    <property type="project" value="UniProtKB-SubCell"/>
</dbReference>
<dbReference type="InterPro" id="IPR027446">
    <property type="entry name" value="VSG_C_dom_sf"/>
</dbReference>
<dbReference type="VEuPathDB" id="TriTrypDB:Tb427_000217900"/>
<feature type="domain" description="Trypanosome variant surface glycoprotein A-type N-terminal" evidence="10">
    <location>
        <begin position="8"/>
        <end position="369"/>
    </location>
</feature>
<keyword evidence="4" id="KW-0336">GPI-anchor</keyword>
<dbReference type="Gene3D" id="4.10.110.20">
    <property type="entry name" value="Variant surface glycoprotein MITAT 1.2, VSG 221, C-terminal domain"/>
    <property type="match status" value="1"/>
</dbReference>
<dbReference type="GO" id="GO:0098552">
    <property type="term" value="C:side of membrane"/>
    <property type="evidence" value="ECO:0007669"/>
    <property type="project" value="UniProtKB-KW"/>
</dbReference>
<evidence type="ECO:0000256" key="3">
    <source>
        <dbReference type="ARBA" id="ARBA00022475"/>
    </source>
</evidence>
<organism evidence="11">
    <name type="scientific">Trypanosoma brucei</name>
    <dbReference type="NCBI Taxonomy" id="5691"/>
    <lineage>
        <taxon>Eukaryota</taxon>
        <taxon>Discoba</taxon>
        <taxon>Euglenozoa</taxon>
        <taxon>Kinetoplastea</taxon>
        <taxon>Metakinetoplastina</taxon>
        <taxon>Trypanosomatida</taxon>
        <taxon>Trypanosomatidae</taxon>
        <taxon>Trypanosoma</taxon>
    </lineage>
</organism>
<proteinExistence type="predicted"/>
<comment type="subcellular location">
    <subcellularLocation>
        <location evidence="2">Cell membrane</location>
        <topology evidence="2">Lipid-anchor</topology>
        <topology evidence="2">GPI-anchor</topology>
    </subcellularLocation>
</comment>
<evidence type="ECO:0000256" key="9">
    <source>
        <dbReference type="SAM" id="SignalP"/>
    </source>
</evidence>
<feature type="compositionally biased region" description="Basic and acidic residues" evidence="8">
    <location>
        <begin position="428"/>
        <end position="461"/>
    </location>
</feature>
<accession>A0A1J0RB28</accession>
<dbReference type="SUPFAM" id="SSF118251">
    <property type="entry name" value="Variant surface glycoprotein MITAT 1.2, VSG 221, C-terminal domain"/>
    <property type="match status" value="1"/>
</dbReference>
<comment type="function">
    <text evidence="1">VSG forms a coat on the surface of the parasite. The trypanosome evades the immune response of the host by expressing a series of antigenically distinct VSGs from an estimated 1000 VSG genes.</text>
</comment>
<evidence type="ECO:0000313" key="11">
    <source>
        <dbReference type="EMBL" id="APD74974.1"/>
    </source>
</evidence>
<evidence type="ECO:0000256" key="6">
    <source>
        <dbReference type="ARBA" id="ARBA00023180"/>
    </source>
</evidence>
<dbReference type="InterPro" id="IPR001812">
    <property type="entry name" value="Trypano_VSG_A_N_dom"/>
</dbReference>
<dbReference type="EMBL" id="KX701018">
    <property type="protein sequence ID" value="APD74974.1"/>
    <property type="molecule type" value="Genomic_DNA"/>
</dbReference>
<feature type="chain" id="PRO_5013017860" evidence="9">
    <location>
        <begin position="19"/>
        <end position="461"/>
    </location>
</feature>
<reference evidence="11" key="1">
    <citation type="submission" date="2016-08" db="EMBL/GenBank/DDBJ databases">
        <title>VSG repertoire of Trypanosoma brucei EATRO 1125.</title>
        <authorList>
            <person name="Cross G.A."/>
        </authorList>
    </citation>
    <scope>NUCLEOTIDE SEQUENCE</scope>
    <source>
        <strain evidence="11">EATRO 1125</strain>
    </source>
</reference>
<dbReference type="AlphaFoldDB" id="A0A1J0RB28"/>
<evidence type="ECO:0000256" key="4">
    <source>
        <dbReference type="ARBA" id="ARBA00022622"/>
    </source>
</evidence>
<evidence type="ECO:0000259" key="10">
    <source>
        <dbReference type="Pfam" id="PF00913"/>
    </source>
</evidence>
<evidence type="ECO:0000256" key="2">
    <source>
        <dbReference type="ARBA" id="ARBA00004609"/>
    </source>
</evidence>
<keyword evidence="3" id="KW-1003">Cell membrane</keyword>
<dbReference type="SUPFAM" id="SSF58087">
    <property type="entry name" value="Variant surface glycoprotein (N-terminal domain)"/>
    <property type="match status" value="1"/>
</dbReference>